<gene>
    <name evidence="2" type="ORF">DW016_11625</name>
</gene>
<reference evidence="2 3" key="1">
    <citation type="submission" date="2018-08" db="EMBL/GenBank/DDBJ databases">
        <title>A genome reference for cultivated species of the human gut microbiota.</title>
        <authorList>
            <person name="Zou Y."/>
            <person name="Xue W."/>
            <person name="Luo G."/>
        </authorList>
    </citation>
    <scope>NUCLEOTIDE SEQUENCE [LARGE SCALE GENOMIC DNA]</scope>
    <source>
        <strain evidence="2 3">AF37-2AT</strain>
    </source>
</reference>
<name>A0A3E3K0R5_9FIRM</name>
<dbReference type="Proteomes" id="UP000261080">
    <property type="component" value="Unassembled WGS sequence"/>
</dbReference>
<dbReference type="OrthoDB" id="9808398at2"/>
<dbReference type="EMBL" id="QVLX01000006">
    <property type="protein sequence ID" value="RGE86168.1"/>
    <property type="molecule type" value="Genomic_DNA"/>
</dbReference>
<dbReference type="RefSeq" id="WP_117493656.1">
    <property type="nucleotide sequence ID" value="NZ_CALBAT010000022.1"/>
</dbReference>
<feature type="domain" description="AB hydrolase-1" evidence="1">
    <location>
        <begin position="63"/>
        <end position="307"/>
    </location>
</feature>
<evidence type="ECO:0000313" key="3">
    <source>
        <dbReference type="Proteomes" id="UP000261080"/>
    </source>
</evidence>
<dbReference type="Gene3D" id="3.40.50.1820">
    <property type="entry name" value="alpha/beta hydrolase"/>
    <property type="match status" value="1"/>
</dbReference>
<dbReference type="GO" id="GO:0016787">
    <property type="term" value="F:hydrolase activity"/>
    <property type="evidence" value="ECO:0007669"/>
    <property type="project" value="UniProtKB-KW"/>
</dbReference>
<proteinExistence type="predicted"/>
<dbReference type="InterPro" id="IPR000073">
    <property type="entry name" value="AB_hydrolase_1"/>
</dbReference>
<dbReference type="PANTHER" id="PTHR46438">
    <property type="entry name" value="ALPHA/BETA-HYDROLASES SUPERFAMILY PROTEIN"/>
    <property type="match status" value="1"/>
</dbReference>
<dbReference type="PANTHER" id="PTHR46438:SF2">
    <property type="entry name" value="ALPHA_BETA-HYDROLASES SUPERFAMILY PROTEIN"/>
    <property type="match status" value="1"/>
</dbReference>
<keyword evidence="2" id="KW-0378">Hydrolase</keyword>
<keyword evidence="3" id="KW-1185">Reference proteome</keyword>
<dbReference type="SUPFAM" id="SSF53474">
    <property type="entry name" value="alpha/beta-Hydrolases"/>
    <property type="match status" value="1"/>
</dbReference>
<organism evidence="2 3">
    <name type="scientific">Sellimonas intestinalis</name>
    <dbReference type="NCBI Taxonomy" id="1653434"/>
    <lineage>
        <taxon>Bacteria</taxon>
        <taxon>Bacillati</taxon>
        <taxon>Bacillota</taxon>
        <taxon>Clostridia</taxon>
        <taxon>Lachnospirales</taxon>
        <taxon>Lachnospiraceae</taxon>
        <taxon>Sellimonas</taxon>
    </lineage>
</organism>
<dbReference type="InterPro" id="IPR029058">
    <property type="entry name" value="AB_hydrolase_fold"/>
</dbReference>
<evidence type="ECO:0000313" key="2">
    <source>
        <dbReference type="EMBL" id="RGE86168.1"/>
    </source>
</evidence>
<protein>
    <submittedName>
        <fullName evidence="2">Alpha/beta fold hydrolase</fullName>
    </submittedName>
</protein>
<evidence type="ECO:0000259" key="1">
    <source>
        <dbReference type="Pfam" id="PF12697"/>
    </source>
</evidence>
<accession>A0A3E3K0R5</accession>
<comment type="caution">
    <text evidence="2">The sequence shown here is derived from an EMBL/GenBank/DDBJ whole genome shotgun (WGS) entry which is preliminary data.</text>
</comment>
<dbReference type="Pfam" id="PF12697">
    <property type="entry name" value="Abhydrolase_6"/>
    <property type="match status" value="1"/>
</dbReference>
<dbReference type="AlphaFoldDB" id="A0A3E3K0R5"/>
<sequence length="316" mass="36376">MKKKLRSFVILTALSTATIHIINRGIHYFATMHNLLQRDDTDDYEWRFGRVHYRKCGEGKPLLLLHDLAPASSSVEWSYTISLLAKNHTVYAIDLLGCGQSDKPNLTYTNFLYVQMISDFIKNVVHKQVDVIATGSSAPLVAMVSTGNQELIDKMVFVNPQDLYDLAKIPSKRSKLLYHLISMPLLGTFLYNILFCKKQIVSNAEKLFYDQTQIDEWMINAYHEAAHIDNMHSRYLFASIKGNYTKVNLVPFLPNITHSIFVIRGINNPLLENNARQYQKYLPSIEVIEIDETTYLPQIEKPEEFCEQVEILLDPK</sequence>